<evidence type="ECO:0000256" key="1">
    <source>
        <dbReference type="SAM" id="MobiDB-lite"/>
    </source>
</evidence>
<gene>
    <name evidence="2" type="ORF">JVT61DRAFT_12475</name>
</gene>
<dbReference type="AlphaFoldDB" id="A0A8I2YDN2"/>
<evidence type="ECO:0000313" key="3">
    <source>
        <dbReference type="Proteomes" id="UP000683000"/>
    </source>
</evidence>
<accession>A0A8I2YDN2</accession>
<proteinExistence type="predicted"/>
<dbReference type="Proteomes" id="UP000683000">
    <property type="component" value="Unassembled WGS sequence"/>
</dbReference>
<name>A0A8I2YDN2_9AGAM</name>
<dbReference type="OrthoDB" id="273917at2759"/>
<feature type="compositionally biased region" description="Acidic residues" evidence="1">
    <location>
        <begin position="125"/>
        <end position="138"/>
    </location>
</feature>
<dbReference type="EMBL" id="JAGFBS010000057">
    <property type="protein sequence ID" value="KAG6370069.1"/>
    <property type="molecule type" value="Genomic_DNA"/>
</dbReference>
<feature type="compositionally biased region" description="Basic and acidic residues" evidence="1">
    <location>
        <begin position="94"/>
        <end position="118"/>
    </location>
</feature>
<reference evidence="2" key="1">
    <citation type="submission" date="2021-03" db="EMBL/GenBank/DDBJ databases">
        <title>Evolutionary innovations through gain and loss of genes in the ectomycorrhizal Boletales.</title>
        <authorList>
            <person name="Wu G."/>
            <person name="Miyauchi S."/>
            <person name="Morin E."/>
            <person name="Yang Z.-L."/>
            <person name="Xu J."/>
            <person name="Martin F.M."/>
        </authorList>
    </citation>
    <scope>NUCLEOTIDE SEQUENCE</scope>
    <source>
        <strain evidence="2">BR01</strain>
    </source>
</reference>
<feature type="region of interest" description="Disordered" evidence="1">
    <location>
        <begin position="67"/>
        <end position="164"/>
    </location>
</feature>
<keyword evidence="3" id="KW-1185">Reference proteome</keyword>
<organism evidence="2 3">
    <name type="scientific">Boletus reticuloceps</name>
    <dbReference type="NCBI Taxonomy" id="495285"/>
    <lineage>
        <taxon>Eukaryota</taxon>
        <taxon>Fungi</taxon>
        <taxon>Dikarya</taxon>
        <taxon>Basidiomycota</taxon>
        <taxon>Agaricomycotina</taxon>
        <taxon>Agaricomycetes</taxon>
        <taxon>Agaricomycetidae</taxon>
        <taxon>Boletales</taxon>
        <taxon>Boletineae</taxon>
        <taxon>Boletaceae</taxon>
        <taxon>Boletoideae</taxon>
        <taxon>Boletus</taxon>
    </lineage>
</organism>
<comment type="caution">
    <text evidence="2">The sequence shown here is derived from an EMBL/GenBank/DDBJ whole genome shotgun (WGS) entry which is preliminary data.</text>
</comment>
<protein>
    <submittedName>
        <fullName evidence="2">Uncharacterized protein</fullName>
    </submittedName>
</protein>
<evidence type="ECO:0000313" key="2">
    <source>
        <dbReference type="EMBL" id="KAG6370069.1"/>
    </source>
</evidence>
<sequence>MVTNPEDMSILSSILGVTQETINNRRLLQEVYDKRLLHKLLRVPLQATVITADVPIDQDAKVKTGVGAAWDGDMEPESDDDTGHEAVEEGNSEEIGRYDIQEQRPGRSERTNGTDRFDPLTTYTTDEEDLSGDSEDDDVRVQKERRRSYWLSKGIGPHEGDSED</sequence>